<dbReference type="SMART" id="SM00947">
    <property type="entry name" value="Pro_CA"/>
    <property type="match status" value="1"/>
</dbReference>
<feature type="region of interest" description="Disordered" evidence="9">
    <location>
        <begin position="1"/>
        <end position="128"/>
    </location>
</feature>
<dbReference type="PANTHER" id="PTHR11002">
    <property type="entry name" value="CARBONIC ANHYDRASE"/>
    <property type="match status" value="1"/>
</dbReference>
<feature type="binding site" evidence="8">
    <location>
        <position position="164"/>
    </location>
    <ligand>
        <name>Zn(2+)</name>
        <dbReference type="ChEBI" id="CHEBI:29105"/>
    </ligand>
</feature>
<keyword evidence="11" id="KW-1185">Reference proteome</keyword>
<keyword evidence="3 8" id="KW-0479">Metal-binding</keyword>
<gene>
    <name evidence="10" type="ORF">AB852_35335</name>
</gene>
<feature type="binding site" evidence="8">
    <location>
        <position position="225"/>
    </location>
    <ligand>
        <name>Zn(2+)</name>
        <dbReference type="ChEBI" id="CHEBI:29105"/>
    </ligand>
</feature>
<protein>
    <recommendedName>
        <fullName evidence="2">carbonic anhydrase</fullName>
        <ecNumber evidence="2">4.2.1.1</ecNumber>
    </recommendedName>
</protein>
<comment type="function">
    <text evidence="6">Catalyzes the reversible hydration of carbon dioxide to form bicarbonate.</text>
</comment>
<dbReference type="InterPro" id="IPR001765">
    <property type="entry name" value="Carbonic_anhydrase"/>
</dbReference>
<evidence type="ECO:0000256" key="4">
    <source>
        <dbReference type="ARBA" id="ARBA00022833"/>
    </source>
</evidence>
<dbReference type="EMBL" id="LFBV01000012">
    <property type="protein sequence ID" value="OKH90444.1"/>
    <property type="molecule type" value="Genomic_DNA"/>
</dbReference>
<evidence type="ECO:0000256" key="3">
    <source>
        <dbReference type="ARBA" id="ARBA00022723"/>
    </source>
</evidence>
<dbReference type="Gene3D" id="3.40.1050.10">
    <property type="entry name" value="Carbonic anhydrase"/>
    <property type="match status" value="1"/>
</dbReference>
<feature type="compositionally biased region" description="Polar residues" evidence="9">
    <location>
        <begin position="77"/>
        <end position="88"/>
    </location>
</feature>
<organism evidence="10 11">
    <name type="scientific">Streptomyces uncialis</name>
    <dbReference type="NCBI Taxonomy" id="1048205"/>
    <lineage>
        <taxon>Bacteria</taxon>
        <taxon>Bacillati</taxon>
        <taxon>Actinomycetota</taxon>
        <taxon>Actinomycetes</taxon>
        <taxon>Kitasatosporales</taxon>
        <taxon>Streptomycetaceae</taxon>
        <taxon>Streptomyces</taxon>
    </lineage>
</organism>
<evidence type="ECO:0000256" key="5">
    <source>
        <dbReference type="ARBA" id="ARBA00023239"/>
    </source>
</evidence>
<comment type="cofactor">
    <cofactor evidence="8">
        <name>Zn(2+)</name>
        <dbReference type="ChEBI" id="CHEBI:29105"/>
    </cofactor>
    <text evidence="8">Binds 1 zinc ion per subunit.</text>
</comment>
<dbReference type="EC" id="4.2.1.1" evidence="2"/>
<evidence type="ECO:0000256" key="1">
    <source>
        <dbReference type="ARBA" id="ARBA00006217"/>
    </source>
</evidence>
<dbReference type="Proteomes" id="UP000186455">
    <property type="component" value="Unassembled WGS sequence"/>
</dbReference>
<evidence type="ECO:0000313" key="11">
    <source>
        <dbReference type="Proteomes" id="UP000186455"/>
    </source>
</evidence>
<proteinExistence type="inferred from homology"/>
<keyword evidence="5" id="KW-0456">Lyase</keyword>
<dbReference type="Pfam" id="PF00484">
    <property type="entry name" value="Pro_CA"/>
    <property type="match status" value="1"/>
</dbReference>
<feature type="binding site" evidence="8">
    <location>
        <position position="166"/>
    </location>
    <ligand>
        <name>Zn(2+)</name>
        <dbReference type="ChEBI" id="CHEBI:29105"/>
    </ligand>
</feature>
<dbReference type="GO" id="GO:0008270">
    <property type="term" value="F:zinc ion binding"/>
    <property type="evidence" value="ECO:0007669"/>
    <property type="project" value="InterPro"/>
</dbReference>
<dbReference type="AlphaFoldDB" id="A0A1Q4UXW9"/>
<reference evidence="10 11" key="1">
    <citation type="submission" date="2015-06" db="EMBL/GenBank/DDBJ databases">
        <title>Cloning and characterization of the uncialamcin biosynthetic gene cluster.</title>
        <authorList>
            <person name="Yan X."/>
            <person name="Huang T."/>
            <person name="Ge H."/>
            <person name="Shen B."/>
        </authorList>
    </citation>
    <scope>NUCLEOTIDE SEQUENCE [LARGE SCALE GENOMIC DNA]</scope>
    <source>
        <strain evidence="10 11">DCA2648</strain>
    </source>
</reference>
<evidence type="ECO:0000256" key="9">
    <source>
        <dbReference type="SAM" id="MobiDB-lite"/>
    </source>
</evidence>
<dbReference type="PANTHER" id="PTHR11002:SF76">
    <property type="entry name" value="CARBONIC ANHYDRASE"/>
    <property type="match status" value="1"/>
</dbReference>
<name>A0A1Q4UXW9_9ACTN</name>
<sequence length="344" mass="35880">MTACVPARTDDQTTRTARAHPPHSPPSPPHGPPSPPAPHATGVAPAPPPCSPPGAGNAVRDPAEVRAESAAPGDPETPSTEPGASSHSCCRPWNPWRDHQSGAPRAQHAPAARETHHPGGHHPGGHQLARGIGAFQRHTAPLVRGELARLAREGQQPSQLFLTCADSRLVTSMITASGPGDLFVVRNVGNLVPAPGAESGDDSVGAAIEYAVDVLKVRSVTVCGHSGCGAMQALLSAEASAAQSPLRRWLRHGTPSLERMASTQESPARLTGRAPADSVEQLCLTNVVQQLTHLRAHESVARRLADGSLTLHGMYFHVGEAQAYLLDEPAGAFTQVNALEDSSP</sequence>
<comment type="similarity">
    <text evidence="1">Belongs to the beta-class carbonic anhydrase family.</text>
</comment>
<accession>A0A1Q4UXW9</accession>
<evidence type="ECO:0000313" key="10">
    <source>
        <dbReference type="EMBL" id="OKH90444.1"/>
    </source>
</evidence>
<comment type="catalytic activity">
    <reaction evidence="7">
        <text>hydrogencarbonate + H(+) = CO2 + H2O</text>
        <dbReference type="Rhea" id="RHEA:10748"/>
        <dbReference type="ChEBI" id="CHEBI:15377"/>
        <dbReference type="ChEBI" id="CHEBI:15378"/>
        <dbReference type="ChEBI" id="CHEBI:16526"/>
        <dbReference type="ChEBI" id="CHEBI:17544"/>
        <dbReference type="EC" id="4.2.1.1"/>
    </reaction>
</comment>
<feature type="compositionally biased region" description="Pro residues" evidence="9">
    <location>
        <begin position="22"/>
        <end position="38"/>
    </location>
</feature>
<dbReference type="SUPFAM" id="SSF53056">
    <property type="entry name" value="beta-carbonic anhydrase, cab"/>
    <property type="match status" value="1"/>
</dbReference>
<dbReference type="InterPro" id="IPR036874">
    <property type="entry name" value="Carbonic_anhydrase_sf"/>
</dbReference>
<comment type="caution">
    <text evidence="10">The sequence shown here is derived from an EMBL/GenBank/DDBJ whole genome shotgun (WGS) entry which is preliminary data.</text>
</comment>
<dbReference type="STRING" id="1048205.AB852_35335"/>
<evidence type="ECO:0000256" key="7">
    <source>
        <dbReference type="ARBA" id="ARBA00048348"/>
    </source>
</evidence>
<evidence type="ECO:0000256" key="6">
    <source>
        <dbReference type="ARBA" id="ARBA00024993"/>
    </source>
</evidence>
<feature type="binding site" evidence="8">
    <location>
        <position position="228"/>
    </location>
    <ligand>
        <name>Zn(2+)</name>
        <dbReference type="ChEBI" id="CHEBI:29105"/>
    </ligand>
</feature>
<dbReference type="GO" id="GO:0004089">
    <property type="term" value="F:carbonate dehydratase activity"/>
    <property type="evidence" value="ECO:0007669"/>
    <property type="project" value="UniProtKB-EC"/>
</dbReference>
<evidence type="ECO:0000256" key="8">
    <source>
        <dbReference type="PIRSR" id="PIRSR601765-1"/>
    </source>
</evidence>
<keyword evidence="4 8" id="KW-0862">Zinc</keyword>
<evidence type="ECO:0000256" key="2">
    <source>
        <dbReference type="ARBA" id="ARBA00012925"/>
    </source>
</evidence>